<dbReference type="Proteomes" id="UP000050430">
    <property type="component" value="Unassembled WGS sequence"/>
</dbReference>
<feature type="compositionally biased region" description="Pro residues" evidence="1">
    <location>
        <begin position="11"/>
        <end position="21"/>
    </location>
</feature>
<accession>A0A0N8GKN9</accession>
<dbReference type="STRING" id="229920.ADM99_13650"/>
<dbReference type="EMBL" id="LGCK01000014">
    <property type="protein sequence ID" value="KPL70226.1"/>
    <property type="molecule type" value="Genomic_DNA"/>
</dbReference>
<keyword evidence="2" id="KW-1133">Transmembrane helix</keyword>
<comment type="caution">
    <text evidence="3">The sequence shown here is derived from an EMBL/GenBank/DDBJ whole genome shotgun (WGS) entry which is preliminary data.</text>
</comment>
<name>A0A0N8GKN9_9CHLR</name>
<organism evidence="3 4">
    <name type="scientific">Leptolinea tardivitalis</name>
    <dbReference type="NCBI Taxonomy" id="229920"/>
    <lineage>
        <taxon>Bacteria</taxon>
        <taxon>Bacillati</taxon>
        <taxon>Chloroflexota</taxon>
        <taxon>Anaerolineae</taxon>
        <taxon>Anaerolineales</taxon>
        <taxon>Anaerolineaceae</taxon>
        <taxon>Leptolinea</taxon>
    </lineage>
</organism>
<evidence type="ECO:0000313" key="4">
    <source>
        <dbReference type="Proteomes" id="UP000050430"/>
    </source>
</evidence>
<evidence type="ECO:0000256" key="2">
    <source>
        <dbReference type="SAM" id="Phobius"/>
    </source>
</evidence>
<evidence type="ECO:0000256" key="1">
    <source>
        <dbReference type="SAM" id="MobiDB-lite"/>
    </source>
</evidence>
<keyword evidence="2" id="KW-0472">Membrane</keyword>
<sequence>MQDSPNSIPVPESPDLPPPIPPEKKKSNKTWIIVLVVVIVLCCLCSCVGIGIYLWNNGDQIMQSIQTSMMIPALV</sequence>
<dbReference type="AlphaFoldDB" id="A0A0N8GKN9"/>
<reference evidence="3 4" key="1">
    <citation type="submission" date="2015-07" db="EMBL/GenBank/DDBJ databases">
        <title>Genome sequence of Leptolinea tardivitalis DSM 16556.</title>
        <authorList>
            <person name="Hemp J."/>
            <person name="Ward L.M."/>
            <person name="Pace L.A."/>
            <person name="Fischer W.W."/>
        </authorList>
    </citation>
    <scope>NUCLEOTIDE SEQUENCE [LARGE SCALE GENOMIC DNA]</scope>
    <source>
        <strain evidence="3 4">YMTK-2</strain>
    </source>
</reference>
<evidence type="ECO:0000313" key="3">
    <source>
        <dbReference type="EMBL" id="KPL70226.1"/>
    </source>
</evidence>
<protein>
    <submittedName>
        <fullName evidence="3">Uncharacterized protein</fullName>
    </submittedName>
</protein>
<proteinExistence type="predicted"/>
<feature type="transmembrane region" description="Helical" evidence="2">
    <location>
        <begin position="31"/>
        <end position="55"/>
    </location>
</feature>
<gene>
    <name evidence="3" type="ORF">ADM99_13650</name>
</gene>
<keyword evidence="2" id="KW-0812">Transmembrane</keyword>
<keyword evidence="4" id="KW-1185">Reference proteome</keyword>
<feature type="region of interest" description="Disordered" evidence="1">
    <location>
        <begin position="1"/>
        <end position="25"/>
    </location>
</feature>
<dbReference type="RefSeq" id="WP_062422080.1">
    <property type="nucleotide sequence ID" value="NZ_BBYA01000010.1"/>
</dbReference>